<comment type="subunit">
    <text evidence="6">Part of the Bam complex.</text>
</comment>
<organism evidence="8 9">
    <name type="scientific">Aestuariivirga litoralis</name>
    <dbReference type="NCBI Taxonomy" id="2650924"/>
    <lineage>
        <taxon>Bacteria</taxon>
        <taxon>Pseudomonadati</taxon>
        <taxon>Pseudomonadota</taxon>
        <taxon>Alphaproteobacteria</taxon>
        <taxon>Hyphomicrobiales</taxon>
        <taxon>Aestuariivirgaceae</taxon>
        <taxon>Aestuariivirga</taxon>
    </lineage>
</organism>
<dbReference type="PANTHER" id="PTHR37423:SF1">
    <property type="entry name" value="OUTER MEMBRANE PROTEIN ASSEMBLY FACTOR BAMD"/>
    <property type="match status" value="1"/>
</dbReference>
<keyword evidence="3 6" id="KW-0564">Palmitate</keyword>
<evidence type="ECO:0000256" key="3">
    <source>
        <dbReference type="ARBA" id="ARBA00023139"/>
    </source>
</evidence>
<dbReference type="PANTHER" id="PTHR37423">
    <property type="entry name" value="SOLUBLE LYTIC MUREIN TRANSGLYCOSYLASE-RELATED"/>
    <property type="match status" value="1"/>
</dbReference>
<dbReference type="PROSITE" id="PS51257">
    <property type="entry name" value="PROKAR_LIPOPROTEIN"/>
    <property type="match status" value="1"/>
</dbReference>
<reference evidence="9" key="1">
    <citation type="submission" date="2018-06" db="EMBL/GenBank/DDBJ databases">
        <title>Aestuariibacter litoralis strain KCTC 52945T.</title>
        <authorList>
            <person name="Li X."/>
            <person name="Salam N."/>
            <person name="Li J.-L."/>
            <person name="Chen Y.-M."/>
            <person name="Yang Z.-W."/>
            <person name="Zhang L.-Y."/>
            <person name="Han M.-X."/>
            <person name="Xiao M."/>
            <person name="Li W.-J."/>
        </authorList>
    </citation>
    <scope>NUCLEOTIDE SEQUENCE [LARGE SCALE GENOMIC DNA]</scope>
    <source>
        <strain evidence="9">KCTC 52945</strain>
    </source>
</reference>
<sequence>MRVQVGFSVQVTRRVSQGIAAALVAVLLSGCATNIMDGIWGDDTPAASAAGTAGTAVAPDMASAQETAAVAKLYNEALAELNSNSLKSAMKQFGEVERQYPYSSYATQAILMQAYIGYRLGKWDDAVNAANRYITLHPGGKDVGYAYYLVAVCNYDQIGNTRHDQSSTLKALAALEEVSQRFPGTAYAQDAAAKVLVARDHLAGKEMEVGRYYYRQGAYLAGINRFKKVVTDFRNTSQTPEALYRLTEGYMALGVVSEAQTAAAVLGTNYPQSEWYRDAYQLVSNDGLSPEANKESWISKAFDAVNPL</sequence>
<keyword evidence="4 6" id="KW-0998">Cell outer membrane</keyword>
<dbReference type="Gene3D" id="1.25.40.10">
    <property type="entry name" value="Tetratricopeptide repeat domain"/>
    <property type="match status" value="1"/>
</dbReference>
<dbReference type="Pfam" id="PF13525">
    <property type="entry name" value="YfiO"/>
    <property type="match status" value="1"/>
</dbReference>
<dbReference type="NCBIfam" id="TIGR03302">
    <property type="entry name" value="OM_YfiO"/>
    <property type="match status" value="1"/>
</dbReference>
<dbReference type="InterPro" id="IPR039565">
    <property type="entry name" value="BamD-like"/>
</dbReference>
<evidence type="ECO:0000256" key="5">
    <source>
        <dbReference type="ARBA" id="ARBA00023288"/>
    </source>
</evidence>
<dbReference type="Proteomes" id="UP000248795">
    <property type="component" value="Unassembled WGS sequence"/>
</dbReference>
<evidence type="ECO:0000259" key="7">
    <source>
        <dbReference type="Pfam" id="PF13525"/>
    </source>
</evidence>
<evidence type="ECO:0000256" key="2">
    <source>
        <dbReference type="ARBA" id="ARBA00023136"/>
    </source>
</evidence>
<dbReference type="GO" id="GO:1990063">
    <property type="term" value="C:Bam protein complex"/>
    <property type="evidence" value="ECO:0007669"/>
    <property type="project" value="TreeGrafter"/>
</dbReference>
<evidence type="ECO:0000256" key="6">
    <source>
        <dbReference type="HAMAP-Rule" id="MF_00922"/>
    </source>
</evidence>
<dbReference type="GO" id="GO:0043165">
    <property type="term" value="P:Gram-negative-bacterium-type cell outer membrane assembly"/>
    <property type="evidence" value="ECO:0007669"/>
    <property type="project" value="UniProtKB-UniRule"/>
</dbReference>
<dbReference type="AlphaFoldDB" id="A0A2W2B7F8"/>
<comment type="caution">
    <text evidence="8">The sequence shown here is derived from an EMBL/GenBank/DDBJ whole genome shotgun (WGS) entry which is preliminary data.</text>
</comment>
<feature type="domain" description="Outer membrane lipoprotein BamD-like" evidence="7">
    <location>
        <begin position="70"/>
        <end position="262"/>
    </location>
</feature>
<comment type="function">
    <text evidence="6">Part of the outer membrane protein assembly complex, which is involved in assembly and insertion of beta-barrel proteins into the outer membrane.</text>
</comment>
<keyword evidence="2 6" id="KW-0472">Membrane</keyword>
<gene>
    <name evidence="6" type="primary">bamD</name>
    <name evidence="8" type="ORF">DK847_15175</name>
</gene>
<name>A0A2W2B7F8_9HYPH</name>
<dbReference type="CDD" id="cd15830">
    <property type="entry name" value="BamD"/>
    <property type="match status" value="1"/>
</dbReference>
<dbReference type="InterPro" id="IPR017689">
    <property type="entry name" value="BamD"/>
</dbReference>
<keyword evidence="1 6" id="KW-0732">Signal</keyword>
<keyword evidence="5 6" id="KW-0449">Lipoprotein</keyword>
<dbReference type="EMBL" id="QKVK01000007">
    <property type="protein sequence ID" value="PZF75988.1"/>
    <property type="molecule type" value="Genomic_DNA"/>
</dbReference>
<evidence type="ECO:0000256" key="1">
    <source>
        <dbReference type="ARBA" id="ARBA00022729"/>
    </source>
</evidence>
<dbReference type="SUPFAM" id="SSF48452">
    <property type="entry name" value="TPR-like"/>
    <property type="match status" value="1"/>
</dbReference>
<proteinExistence type="inferred from homology"/>
<protein>
    <recommendedName>
        <fullName evidence="6">Outer membrane protein assembly factor BamD</fullName>
    </recommendedName>
</protein>
<dbReference type="HAMAP" id="MF_00922">
    <property type="entry name" value="OM_assembly_BamD"/>
    <property type="match status" value="1"/>
</dbReference>
<dbReference type="InterPro" id="IPR011990">
    <property type="entry name" value="TPR-like_helical_dom_sf"/>
</dbReference>
<comment type="similarity">
    <text evidence="6">Belongs to the BamD family.</text>
</comment>
<evidence type="ECO:0000256" key="4">
    <source>
        <dbReference type="ARBA" id="ARBA00023237"/>
    </source>
</evidence>
<accession>A0A2W2B7F8</accession>
<comment type="subcellular location">
    <subcellularLocation>
        <location evidence="6">Cell outer membrane</location>
        <topology evidence="6">Lipid-anchor</topology>
    </subcellularLocation>
</comment>
<evidence type="ECO:0000313" key="8">
    <source>
        <dbReference type="EMBL" id="PZF75988.1"/>
    </source>
</evidence>
<dbReference type="GO" id="GO:0051205">
    <property type="term" value="P:protein insertion into membrane"/>
    <property type="evidence" value="ECO:0007669"/>
    <property type="project" value="UniProtKB-UniRule"/>
</dbReference>
<keyword evidence="9" id="KW-1185">Reference proteome</keyword>
<evidence type="ECO:0000313" key="9">
    <source>
        <dbReference type="Proteomes" id="UP000248795"/>
    </source>
</evidence>